<feature type="compositionally biased region" description="Basic residues" evidence="1">
    <location>
        <begin position="157"/>
        <end position="168"/>
    </location>
</feature>
<comment type="caution">
    <text evidence="2">The sequence shown here is derived from an EMBL/GenBank/DDBJ whole genome shotgun (WGS) entry which is preliminary data.</text>
</comment>
<reference evidence="3" key="1">
    <citation type="journal article" date="2019" name="Int. J. Syst. Evol. Microbiol.">
        <title>The Global Catalogue of Microorganisms (GCM) 10K type strain sequencing project: providing services to taxonomists for standard genome sequencing and annotation.</title>
        <authorList>
            <consortium name="The Broad Institute Genomics Platform"/>
            <consortium name="The Broad Institute Genome Sequencing Center for Infectious Disease"/>
            <person name="Wu L."/>
            <person name="Ma J."/>
        </authorList>
    </citation>
    <scope>NUCLEOTIDE SEQUENCE [LARGE SCALE GENOMIC DNA]</scope>
    <source>
        <strain evidence="3">CGMCC 1.9106</strain>
    </source>
</reference>
<proteinExistence type="predicted"/>
<dbReference type="EMBL" id="JBHTAC010000009">
    <property type="protein sequence ID" value="MFC7243154.1"/>
    <property type="molecule type" value="Genomic_DNA"/>
</dbReference>
<evidence type="ECO:0000313" key="3">
    <source>
        <dbReference type="Proteomes" id="UP001596392"/>
    </source>
</evidence>
<gene>
    <name evidence="2" type="ORF">ACFQO7_11770</name>
</gene>
<feature type="compositionally biased region" description="Gly residues" evidence="1">
    <location>
        <begin position="169"/>
        <end position="178"/>
    </location>
</feature>
<feature type="region of interest" description="Disordered" evidence="1">
    <location>
        <begin position="133"/>
        <end position="207"/>
    </location>
</feature>
<protein>
    <recommendedName>
        <fullName evidence="4">Hemerythrin HHE cation binding domain-containing protein</fullName>
    </recommendedName>
</protein>
<evidence type="ECO:0000256" key="1">
    <source>
        <dbReference type="SAM" id="MobiDB-lite"/>
    </source>
</evidence>
<dbReference type="Proteomes" id="UP001596392">
    <property type="component" value="Unassembled WGS sequence"/>
</dbReference>
<name>A0ABW2GXU7_9ACTN</name>
<organism evidence="2 3">
    <name type="scientific">Catellatospora aurea</name>
    <dbReference type="NCBI Taxonomy" id="1337874"/>
    <lineage>
        <taxon>Bacteria</taxon>
        <taxon>Bacillati</taxon>
        <taxon>Actinomycetota</taxon>
        <taxon>Actinomycetes</taxon>
        <taxon>Micromonosporales</taxon>
        <taxon>Micromonosporaceae</taxon>
        <taxon>Catellatospora</taxon>
    </lineage>
</organism>
<evidence type="ECO:0008006" key="4">
    <source>
        <dbReference type="Google" id="ProtNLM"/>
    </source>
</evidence>
<evidence type="ECO:0000313" key="2">
    <source>
        <dbReference type="EMBL" id="MFC7243154.1"/>
    </source>
</evidence>
<keyword evidence="3" id="KW-1185">Reference proteome</keyword>
<sequence>MNEMTQVNDKITAFREATAGGDPAAFTEAIGEVERDVRDHIDRLHRTLDRIARLHAGDRLFVSEQVADYLDRLRALGVSERSVHLERDLWIMMQALSPQTAEGWLTDKLHALDPPVPGHLPRLRCRLRLVTRRPAPTGAGPPVPALVRQPPADCRSRSRQRTGNRRAGRCGGVAGLGPAGTADTAGRRPAVDRGPSACPLPDVKAAA</sequence>
<accession>A0ABW2GXU7</accession>
<dbReference type="RefSeq" id="WP_376806394.1">
    <property type="nucleotide sequence ID" value="NZ_JBHTAC010000009.1"/>
</dbReference>